<reference evidence="1 2" key="1">
    <citation type="journal article" date="2021" name="Hortic Res">
        <title>High-quality reference genome and annotation aids understanding of berry development for evergreen blueberry (Vaccinium darrowii).</title>
        <authorList>
            <person name="Yu J."/>
            <person name="Hulse-Kemp A.M."/>
            <person name="Babiker E."/>
            <person name="Staton M."/>
        </authorList>
    </citation>
    <scope>NUCLEOTIDE SEQUENCE [LARGE SCALE GENOMIC DNA]</scope>
    <source>
        <strain evidence="2">cv. NJ 8807/NJ 8810</strain>
        <tissue evidence="1">Young leaf</tissue>
    </source>
</reference>
<comment type="caution">
    <text evidence="1">The sequence shown here is derived from an EMBL/GenBank/DDBJ whole genome shotgun (WGS) entry which is preliminary data.</text>
</comment>
<evidence type="ECO:0000313" key="1">
    <source>
        <dbReference type="EMBL" id="KAH7842422.1"/>
    </source>
</evidence>
<dbReference type="EMBL" id="CM037151">
    <property type="protein sequence ID" value="KAH7842422.1"/>
    <property type="molecule type" value="Genomic_DNA"/>
</dbReference>
<organism evidence="1 2">
    <name type="scientific">Vaccinium darrowii</name>
    <dbReference type="NCBI Taxonomy" id="229202"/>
    <lineage>
        <taxon>Eukaryota</taxon>
        <taxon>Viridiplantae</taxon>
        <taxon>Streptophyta</taxon>
        <taxon>Embryophyta</taxon>
        <taxon>Tracheophyta</taxon>
        <taxon>Spermatophyta</taxon>
        <taxon>Magnoliopsida</taxon>
        <taxon>eudicotyledons</taxon>
        <taxon>Gunneridae</taxon>
        <taxon>Pentapetalae</taxon>
        <taxon>asterids</taxon>
        <taxon>Ericales</taxon>
        <taxon>Ericaceae</taxon>
        <taxon>Vaccinioideae</taxon>
        <taxon>Vaccinieae</taxon>
        <taxon>Vaccinium</taxon>
    </lineage>
</organism>
<accession>A0ACB7XNE2</accession>
<gene>
    <name evidence="1" type="ORF">Vadar_005111</name>
</gene>
<keyword evidence="2" id="KW-1185">Reference proteome</keyword>
<dbReference type="Proteomes" id="UP000828048">
    <property type="component" value="Chromosome 1"/>
</dbReference>
<sequence length="85" mass="9320">MLSTKRTSHTTTISSKVMPWMVLNQSLTTSRSYPLPIGGSICNNRSIYIPKGDNKVTEEGIKDDKEKASSISKAVEAYLLANPDC</sequence>
<proteinExistence type="predicted"/>
<evidence type="ECO:0000313" key="2">
    <source>
        <dbReference type="Proteomes" id="UP000828048"/>
    </source>
</evidence>
<protein>
    <submittedName>
        <fullName evidence="1">Uncharacterized protein</fullName>
    </submittedName>
</protein>
<name>A0ACB7XNE2_9ERIC</name>